<dbReference type="Proteomes" id="UP001178507">
    <property type="component" value="Unassembled WGS sequence"/>
</dbReference>
<reference evidence="2" key="1">
    <citation type="submission" date="2023-08" db="EMBL/GenBank/DDBJ databases">
        <authorList>
            <person name="Chen Y."/>
            <person name="Shah S."/>
            <person name="Dougan E. K."/>
            <person name="Thang M."/>
            <person name="Chan C."/>
        </authorList>
    </citation>
    <scope>NUCLEOTIDE SEQUENCE</scope>
</reference>
<proteinExistence type="predicted"/>
<gene>
    <name evidence="2" type="ORF">EVOR1521_LOCUS7881</name>
</gene>
<comment type="caution">
    <text evidence="2">The sequence shown here is derived from an EMBL/GenBank/DDBJ whole genome shotgun (WGS) entry which is preliminary data.</text>
</comment>
<name>A0AA36I2F2_9DINO</name>
<accession>A0AA36I2F2</accession>
<evidence type="ECO:0000256" key="1">
    <source>
        <dbReference type="SAM" id="Coils"/>
    </source>
</evidence>
<dbReference type="AlphaFoldDB" id="A0AA36I2F2"/>
<keyword evidence="3" id="KW-1185">Reference proteome</keyword>
<protein>
    <submittedName>
        <fullName evidence="2">Uncharacterized protein</fullName>
    </submittedName>
</protein>
<organism evidence="2 3">
    <name type="scientific">Effrenium voratum</name>
    <dbReference type="NCBI Taxonomy" id="2562239"/>
    <lineage>
        <taxon>Eukaryota</taxon>
        <taxon>Sar</taxon>
        <taxon>Alveolata</taxon>
        <taxon>Dinophyceae</taxon>
        <taxon>Suessiales</taxon>
        <taxon>Symbiodiniaceae</taxon>
        <taxon>Effrenium</taxon>
    </lineage>
</organism>
<feature type="coiled-coil region" evidence="1">
    <location>
        <begin position="93"/>
        <end position="120"/>
    </location>
</feature>
<dbReference type="EMBL" id="CAUJNA010000653">
    <property type="protein sequence ID" value="CAJ1379715.1"/>
    <property type="molecule type" value="Genomic_DNA"/>
</dbReference>
<keyword evidence="1" id="KW-0175">Coiled coil</keyword>
<evidence type="ECO:0000313" key="2">
    <source>
        <dbReference type="EMBL" id="CAJ1379715.1"/>
    </source>
</evidence>
<sequence>MAISLAIKNKFRGAVKELLMGGASVPTNAEMPGLAAVVMEAQLEQCANEIRPLADTEVDPAELVEAEKVVLEGMKEHQRLIKLSEDSRASKVLVDLEARIVEAQAKVEETQQGTAELLDELRLGMQTGL</sequence>
<evidence type="ECO:0000313" key="3">
    <source>
        <dbReference type="Proteomes" id="UP001178507"/>
    </source>
</evidence>